<feature type="domain" description="Helicase ATP-binding" evidence="2">
    <location>
        <begin position="507"/>
        <end position="667"/>
    </location>
</feature>
<name>A0A2S0KHV4_9ACTN</name>
<dbReference type="InterPro" id="IPR001650">
    <property type="entry name" value="Helicase_C-like"/>
</dbReference>
<dbReference type="KEGG" id="git:C6V83_14540"/>
<organism evidence="4 5">
    <name type="scientific">Gordonia iterans</name>
    <dbReference type="NCBI Taxonomy" id="1004901"/>
    <lineage>
        <taxon>Bacteria</taxon>
        <taxon>Bacillati</taxon>
        <taxon>Actinomycetota</taxon>
        <taxon>Actinomycetes</taxon>
        <taxon>Mycobacteriales</taxon>
        <taxon>Gordoniaceae</taxon>
        <taxon>Gordonia</taxon>
    </lineage>
</organism>
<evidence type="ECO:0000313" key="5">
    <source>
        <dbReference type="Proteomes" id="UP000239814"/>
    </source>
</evidence>
<dbReference type="SMART" id="SM00490">
    <property type="entry name" value="HELICc"/>
    <property type="match status" value="1"/>
</dbReference>
<dbReference type="RefSeq" id="WP_105942988.1">
    <property type="nucleotide sequence ID" value="NZ_CP027433.1"/>
</dbReference>
<dbReference type="SUPFAM" id="SSF52540">
    <property type="entry name" value="P-loop containing nucleoside triphosphate hydrolases"/>
    <property type="match status" value="2"/>
</dbReference>
<evidence type="ECO:0000256" key="1">
    <source>
        <dbReference type="ARBA" id="ARBA00022801"/>
    </source>
</evidence>
<protein>
    <submittedName>
        <fullName evidence="4">ATP-dependent helicase</fullName>
    </submittedName>
</protein>
<dbReference type="Gene3D" id="3.40.50.300">
    <property type="entry name" value="P-loop containing nucleotide triphosphate hydrolases"/>
    <property type="match status" value="1"/>
</dbReference>
<dbReference type="InterPro" id="IPR049730">
    <property type="entry name" value="SNF2/RAD54-like_C"/>
</dbReference>
<dbReference type="InterPro" id="IPR038718">
    <property type="entry name" value="SNF2-like_sf"/>
</dbReference>
<keyword evidence="1" id="KW-0378">Hydrolase</keyword>
<dbReference type="Gene3D" id="3.40.50.10810">
    <property type="entry name" value="Tandem AAA-ATPase domain"/>
    <property type="match status" value="1"/>
</dbReference>
<keyword evidence="5" id="KW-1185">Reference proteome</keyword>
<reference evidence="4 5" key="1">
    <citation type="submission" date="2018-03" db="EMBL/GenBank/DDBJ databases">
        <title>Characteristics and genome of n-alkane degrading marine bacteria Gordonia iterans isolated from crude oil contaminated in Tae-an, South Korea.</title>
        <authorList>
            <person name="Lee S.-S."/>
            <person name="Kim H."/>
        </authorList>
    </citation>
    <scope>NUCLEOTIDE SEQUENCE [LARGE SCALE GENOMIC DNA]</scope>
    <source>
        <strain evidence="4 5">Co17</strain>
    </source>
</reference>
<keyword evidence="4" id="KW-0067">ATP-binding</keyword>
<proteinExistence type="predicted"/>
<sequence length="971" mass="104156">MTEPSRRASPASLPRLPLRAVWRPGLGLALWPGDGPVGATGDRPLGELADLPGSVTDLLAHRRLRRTVDHTGADGTRALRRTVALGVPTAVELLDRCEHLAVGGDVAFYRYLLAGARAFRDAGAVAPGVRTAGDEPTVQWCPLPGPAWQGWQTLIAASAPPALIANGGTAALADFVVEVLDAECRRALAAEHGRSRVPLIDGLAAPAPEPLPGGASAAAAWQSWLETGRPDGPALVLRLHEPEDSSRSPALPVEQVRWRLQVCRRLPDGAVEPVAPHRLGPHDLDALTGELAVTVGAWRELVRAEADPHTLDYLLTTAQVADFFATGAAAVGEAGVTVLLPRTVAEVSPTLAIRGGTVPGGGARPGLVGLDEISDFEWRLALGDGSVPLSQDDLDELARQHGDLVRIRGRWVRAEGAALSRAAGFLAARRVAADAGDDGSALELAELMSLVTATDDRLPVPVTSVEGLGWLDDVAAGGTLRPEPVEPPPGLTATLRPYQQRGLDWLHALSRIGAGGVLADDMGLGKTVQVIALIARRRADEPDAHPALVVCPMSVIGNWQRELERFAPDLGVVVHHGPRRNASEWSSAATDVVLTTFATLTRDRADFTALRWDLLVVDEAQHVKNVRTAAAKALRLLDVRRRVALTGTPVENRLEDLRAVIDLVNPGLLGTASQFRARFAEPIERERDPEALAKLNALTRPFVLRREKTDPDVAPDLPDKTELSVRTNLTTEQAGLYQAVLNDLHQALEDRQQHGQRRRTVLAALTRLKQVCNHPAHYLGDGSPMLRRGKHRSGKVELLSDITTTLVDEGDRALIFTQFAVFADLLSGWLTPALGQQIPVLHGGLARPERDALVTRFTAADGPPVMIATLKAGGTGLNLVAANHVIHADRWWNPAVEEQATDRAYRIGQTRAVQVRKFVCVGTLEERIDELIAAKRELSALTVSTGESWLSDLGDDALFDLLALRDDAVGE</sequence>
<dbReference type="Pfam" id="PF00271">
    <property type="entry name" value="Helicase_C"/>
    <property type="match status" value="1"/>
</dbReference>
<dbReference type="InterPro" id="IPR027417">
    <property type="entry name" value="P-loop_NTPase"/>
</dbReference>
<dbReference type="GO" id="GO:0016787">
    <property type="term" value="F:hydrolase activity"/>
    <property type="evidence" value="ECO:0007669"/>
    <property type="project" value="UniProtKB-KW"/>
</dbReference>
<keyword evidence="4" id="KW-0347">Helicase</keyword>
<gene>
    <name evidence="4" type="ORF">C6V83_14540</name>
</gene>
<keyword evidence="4" id="KW-0547">Nucleotide-binding</keyword>
<dbReference type="OrthoDB" id="9760715at2"/>
<dbReference type="GO" id="GO:0005524">
    <property type="term" value="F:ATP binding"/>
    <property type="evidence" value="ECO:0007669"/>
    <property type="project" value="InterPro"/>
</dbReference>
<evidence type="ECO:0000313" key="4">
    <source>
        <dbReference type="EMBL" id="AVM01278.1"/>
    </source>
</evidence>
<dbReference type="PROSITE" id="PS51192">
    <property type="entry name" value="HELICASE_ATP_BIND_1"/>
    <property type="match status" value="1"/>
</dbReference>
<dbReference type="GO" id="GO:0004386">
    <property type="term" value="F:helicase activity"/>
    <property type="evidence" value="ECO:0007669"/>
    <property type="project" value="UniProtKB-KW"/>
</dbReference>
<evidence type="ECO:0000259" key="3">
    <source>
        <dbReference type="PROSITE" id="PS51194"/>
    </source>
</evidence>
<dbReference type="Pfam" id="PF12419">
    <property type="entry name" value="DUF3670"/>
    <property type="match status" value="1"/>
</dbReference>
<feature type="domain" description="Helicase C-terminal" evidence="3">
    <location>
        <begin position="798"/>
        <end position="954"/>
    </location>
</feature>
<accession>A0A2S0KHV4</accession>
<dbReference type="InterPro" id="IPR000330">
    <property type="entry name" value="SNF2_N"/>
</dbReference>
<dbReference type="Pfam" id="PF00176">
    <property type="entry name" value="SNF2-rel_dom"/>
    <property type="match status" value="1"/>
</dbReference>
<dbReference type="PANTHER" id="PTHR10799">
    <property type="entry name" value="SNF2/RAD54 HELICASE FAMILY"/>
    <property type="match status" value="1"/>
</dbReference>
<dbReference type="SMART" id="SM00487">
    <property type="entry name" value="DEXDc"/>
    <property type="match status" value="1"/>
</dbReference>
<dbReference type="EMBL" id="CP027433">
    <property type="protein sequence ID" value="AVM01278.1"/>
    <property type="molecule type" value="Genomic_DNA"/>
</dbReference>
<dbReference type="InterPro" id="IPR014001">
    <property type="entry name" value="Helicase_ATP-bd"/>
</dbReference>
<dbReference type="PROSITE" id="PS51194">
    <property type="entry name" value="HELICASE_CTER"/>
    <property type="match status" value="1"/>
</dbReference>
<dbReference type="Proteomes" id="UP000239814">
    <property type="component" value="Chromosome"/>
</dbReference>
<dbReference type="CDD" id="cd18012">
    <property type="entry name" value="DEXQc_arch_SWI2_SNF2"/>
    <property type="match status" value="1"/>
</dbReference>
<evidence type="ECO:0000259" key="2">
    <source>
        <dbReference type="PROSITE" id="PS51192"/>
    </source>
</evidence>
<dbReference type="InterPro" id="IPR022138">
    <property type="entry name" value="DUF3670"/>
</dbReference>
<dbReference type="CDD" id="cd18793">
    <property type="entry name" value="SF2_C_SNF"/>
    <property type="match status" value="1"/>
</dbReference>
<dbReference type="AlphaFoldDB" id="A0A2S0KHV4"/>